<evidence type="ECO:0000313" key="2">
    <source>
        <dbReference type="EMBL" id="CAK8997737.1"/>
    </source>
</evidence>
<accession>A0ABP0I569</accession>
<feature type="compositionally biased region" description="Basic and acidic residues" evidence="1">
    <location>
        <begin position="1"/>
        <end position="11"/>
    </location>
</feature>
<gene>
    <name evidence="2" type="ORF">SCF082_LOCUS5335</name>
</gene>
<protein>
    <submittedName>
        <fullName evidence="2">Uncharacterized protein</fullName>
    </submittedName>
</protein>
<sequence length="793" mass="87589">MDIKPETDAKMEAMAPEKSAAGEVETETGALRPPPVAVSSVGVSPENFARVCQEHVDKLLAEFGGPTQYLQARYASPEEVKGFADQLDLEFPPDPAIAYHAGPLPTDPDRLVPLRLKDLSFGSRCSSKPLPFRLTAKQLIDEYLTNNSISRSDWTARLLTQPNEAKAALHKCDPILLVERPDAFDYFWTNYVKGAARSATLLMLASVVMEQSWDLSILNPALQASMVTIFARQELMIADSEAVAFANPRLSARGSIRRAHCTLTWLGVFQALQKSGLSAPEVLKRWNQQATSASQVTGMRRVALLNLLGMSAEIVDALLAHLSAHAGSTAFQEDAFANKRLVIGAAPRTSSKEWNQRLCVTSEGMLMMIRFISHAHERKLPGARCKYDKPSLEEALNMSQLLVSALTEAAQQSSKWTCSDLPTIKKLISEHVSESHAHLQKLGENTAVEAAALERQEFDLVMQTLDHDLDVWKAHLTRSKDRQAAVHFQLMQHRQKRLSASKELADEQIDQVTALMPLDTAQETFKLVETKVKQICQVQQLSDPNQIQTLVVLNWAAPCLFTAEHQRLHSQLAGAFVNHPGREALGALISPVYCRTRGTAHKQEKICHDALNLILPGRLLLPGDCDAGKATYLRWRKSPVFARGLLEESELVHTKDMLIVEDLSDVALPHTTDPSTHMNPPEKAQQIGPAAGRSLLKAFFGGGQNDGDRKALLVIDLTPHTGDLLRAFLSEHCAQAFPAPAYYYGLTVDESHADWLRALASGFCRRASSKLKAQRICPCLLEPPCHLLRCQLN</sequence>
<dbReference type="Proteomes" id="UP001642464">
    <property type="component" value="Unassembled WGS sequence"/>
</dbReference>
<feature type="region of interest" description="Disordered" evidence="1">
    <location>
        <begin position="1"/>
        <end position="36"/>
    </location>
</feature>
<name>A0ABP0I569_9DINO</name>
<evidence type="ECO:0000313" key="3">
    <source>
        <dbReference type="Proteomes" id="UP001642464"/>
    </source>
</evidence>
<organism evidence="2 3">
    <name type="scientific">Durusdinium trenchii</name>
    <dbReference type="NCBI Taxonomy" id="1381693"/>
    <lineage>
        <taxon>Eukaryota</taxon>
        <taxon>Sar</taxon>
        <taxon>Alveolata</taxon>
        <taxon>Dinophyceae</taxon>
        <taxon>Suessiales</taxon>
        <taxon>Symbiodiniaceae</taxon>
        <taxon>Durusdinium</taxon>
    </lineage>
</organism>
<reference evidence="2 3" key="1">
    <citation type="submission" date="2024-02" db="EMBL/GenBank/DDBJ databases">
        <authorList>
            <person name="Chen Y."/>
            <person name="Shah S."/>
            <person name="Dougan E. K."/>
            <person name="Thang M."/>
            <person name="Chan C."/>
        </authorList>
    </citation>
    <scope>NUCLEOTIDE SEQUENCE [LARGE SCALE GENOMIC DNA]</scope>
</reference>
<proteinExistence type="predicted"/>
<evidence type="ECO:0000256" key="1">
    <source>
        <dbReference type="SAM" id="MobiDB-lite"/>
    </source>
</evidence>
<comment type="caution">
    <text evidence="2">The sequence shown here is derived from an EMBL/GenBank/DDBJ whole genome shotgun (WGS) entry which is preliminary data.</text>
</comment>
<keyword evidence="3" id="KW-1185">Reference proteome</keyword>
<dbReference type="EMBL" id="CAXAMM010002890">
    <property type="protein sequence ID" value="CAK8997737.1"/>
    <property type="molecule type" value="Genomic_DNA"/>
</dbReference>